<dbReference type="PANTHER" id="PTHR19211:SF6">
    <property type="entry name" value="BLL7188 PROTEIN"/>
    <property type="match status" value="1"/>
</dbReference>
<evidence type="ECO:0000256" key="1">
    <source>
        <dbReference type="ARBA" id="ARBA00022737"/>
    </source>
</evidence>
<sequence length="536" mass="57361">MSSTRSTITFNDVSFEWADGTVALEHLSGSLNQGRTGLVGDNGAGKSTLLRLVAGLLTPTSGHVVTTGDVGYLPQTITLERDASVADLLGISGTLAALRAIESGDVDARHFDAVGDDWEIETRVDEALGEIGFGAGELDRRVGELSGGEAMLIAIAGLRIRRSPITLLDEPTNNLAREAREKLAGLVASWPGTLVIVSHDTELLDRMDQTAELHSGRLTLFGGPYSAWQEHLELEQGAAVQAARTAEQTLKAEKRQRIEAEAKLARRERTGRKAQLSGGIPRIVAGNLARKAQASAGSMRTSLDARTDAAQAALDAADARVRDDEAIHLTLPDPEVPRSRRIAELRGTNRTVVIQGPERVALVGANGVGKTTLLEDLRLRRESPGGRVGGRLFVDHVGYLPQRLDGLDEHASAVGNIHAVASGMTTGEIRNQLARLLLRGDSVERPVSTLSGGQRFRVCLARLLLAEPPAQLLVFDEPTNNLDIRTVNQLVDALRDYRGALLVVSHDYAFLTRLGLDVVLELGSDGTLDDVPGLPV</sequence>
<dbReference type="Pfam" id="PF00005">
    <property type="entry name" value="ABC_tran"/>
    <property type="match status" value="2"/>
</dbReference>
<feature type="coiled-coil region" evidence="4">
    <location>
        <begin position="243"/>
        <end position="270"/>
    </location>
</feature>
<evidence type="ECO:0000313" key="6">
    <source>
        <dbReference type="EMBL" id="RNE66770.1"/>
    </source>
</evidence>
<reference evidence="6 7" key="1">
    <citation type="submission" date="2018-11" db="EMBL/GenBank/DDBJ databases">
        <title>Cryobacterium sp. nov., isolated from rhizosphere soil of lettuce.</title>
        <authorList>
            <person name="Wang Y."/>
        </authorList>
    </citation>
    <scope>NUCLEOTIDE SEQUENCE [LARGE SCALE GENOMIC DNA]</scope>
    <source>
        <strain evidence="6 7">NEAU-85</strain>
    </source>
</reference>
<dbReference type="InterPro" id="IPR027417">
    <property type="entry name" value="P-loop_NTPase"/>
</dbReference>
<dbReference type="InterPro" id="IPR003593">
    <property type="entry name" value="AAA+_ATPase"/>
</dbReference>
<dbReference type="OrthoDB" id="3239744at2"/>
<evidence type="ECO:0000259" key="5">
    <source>
        <dbReference type="PROSITE" id="PS50893"/>
    </source>
</evidence>
<evidence type="ECO:0000313" key="7">
    <source>
        <dbReference type="Proteomes" id="UP000279859"/>
    </source>
</evidence>
<dbReference type="AlphaFoldDB" id="A0A3M8LMR5"/>
<dbReference type="InterPro" id="IPR003439">
    <property type="entry name" value="ABC_transporter-like_ATP-bd"/>
</dbReference>
<accession>A0A3M8LMR5</accession>
<dbReference type="GO" id="GO:0016887">
    <property type="term" value="F:ATP hydrolysis activity"/>
    <property type="evidence" value="ECO:0007669"/>
    <property type="project" value="InterPro"/>
</dbReference>
<feature type="domain" description="ABC transporter" evidence="5">
    <location>
        <begin position="331"/>
        <end position="536"/>
    </location>
</feature>
<evidence type="ECO:0000256" key="3">
    <source>
        <dbReference type="ARBA" id="ARBA00022840"/>
    </source>
</evidence>
<evidence type="ECO:0000256" key="2">
    <source>
        <dbReference type="ARBA" id="ARBA00022741"/>
    </source>
</evidence>
<dbReference type="RefSeq" id="WP_123044810.1">
    <property type="nucleotide sequence ID" value="NZ_RDSR01000003.1"/>
</dbReference>
<protein>
    <submittedName>
        <fullName evidence="6">ABC transporter ATP-binding protein</fullName>
    </submittedName>
</protein>
<keyword evidence="7" id="KW-1185">Reference proteome</keyword>
<dbReference type="Proteomes" id="UP000279859">
    <property type="component" value="Unassembled WGS sequence"/>
</dbReference>
<keyword evidence="3 6" id="KW-0067">ATP-binding</keyword>
<dbReference type="GO" id="GO:0005524">
    <property type="term" value="F:ATP binding"/>
    <property type="evidence" value="ECO:0007669"/>
    <property type="project" value="UniProtKB-KW"/>
</dbReference>
<comment type="caution">
    <text evidence="6">The sequence shown here is derived from an EMBL/GenBank/DDBJ whole genome shotgun (WGS) entry which is preliminary data.</text>
</comment>
<keyword evidence="4" id="KW-0175">Coiled coil</keyword>
<gene>
    <name evidence="6" type="ORF">EEJ31_03040</name>
</gene>
<dbReference type="EMBL" id="RDSR01000003">
    <property type="protein sequence ID" value="RNE66770.1"/>
    <property type="molecule type" value="Genomic_DNA"/>
</dbReference>
<proteinExistence type="predicted"/>
<keyword evidence="2" id="KW-0547">Nucleotide-binding</keyword>
<dbReference type="PROSITE" id="PS50893">
    <property type="entry name" value="ABC_TRANSPORTER_2"/>
    <property type="match status" value="2"/>
</dbReference>
<dbReference type="InterPro" id="IPR050611">
    <property type="entry name" value="ABCF"/>
</dbReference>
<dbReference type="PANTHER" id="PTHR19211">
    <property type="entry name" value="ATP-BINDING TRANSPORT PROTEIN-RELATED"/>
    <property type="match status" value="1"/>
</dbReference>
<organism evidence="6 7">
    <name type="scientific">Cryobacterium tepidiphilum</name>
    <dbReference type="NCBI Taxonomy" id="2486026"/>
    <lineage>
        <taxon>Bacteria</taxon>
        <taxon>Bacillati</taxon>
        <taxon>Actinomycetota</taxon>
        <taxon>Actinomycetes</taxon>
        <taxon>Micrococcales</taxon>
        <taxon>Microbacteriaceae</taxon>
        <taxon>Cryobacterium</taxon>
    </lineage>
</organism>
<keyword evidence="1" id="KW-0677">Repeat</keyword>
<feature type="domain" description="ABC transporter" evidence="5">
    <location>
        <begin position="8"/>
        <end position="240"/>
    </location>
</feature>
<dbReference type="FunFam" id="3.40.50.300:FF:001320">
    <property type="entry name" value="Heme ABC transporter ATP-binding protein"/>
    <property type="match status" value="1"/>
</dbReference>
<evidence type="ECO:0000256" key="4">
    <source>
        <dbReference type="SAM" id="Coils"/>
    </source>
</evidence>
<name>A0A3M8LMR5_9MICO</name>
<dbReference type="Gene3D" id="3.40.50.300">
    <property type="entry name" value="P-loop containing nucleotide triphosphate hydrolases"/>
    <property type="match status" value="2"/>
</dbReference>
<dbReference type="SUPFAM" id="SSF52540">
    <property type="entry name" value="P-loop containing nucleoside triphosphate hydrolases"/>
    <property type="match status" value="2"/>
</dbReference>
<dbReference type="SMART" id="SM00382">
    <property type="entry name" value="AAA"/>
    <property type="match status" value="2"/>
</dbReference>